<dbReference type="EMBL" id="LAZR01062468">
    <property type="protein sequence ID" value="KKK61450.1"/>
    <property type="molecule type" value="Genomic_DNA"/>
</dbReference>
<comment type="caution">
    <text evidence="1">The sequence shown here is derived from an EMBL/GenBank/DDBJ whole genome shotgun (WGS) entry which is preliminary data.</text>
</comment>
<gene>
    <name evidence="1" type="ORF">LCGC14_3014200</name>
</gene>
<proteinExistence type="predicted"/>
<accession>A0A0F8XK60</accession>
<dbReference type="AlphaFoldDB" id="A0A0F8XK60"/>
<reference evidence="1" key="1">
    <citation type="journal article" date="2015" name="Nature">
        <title>Complex archaea that bridge the gap between prokaryotes and eukaryotes.</title>
        <authorList>
            <person name="Spang A."/>
            <person name="Saw J.H."/>
            <person name="Jorgensen S.L."/>
            <person name="Zaremba-Niedzwiedzka K."/>
            <person name="Martijn J."/>
            <person name="Lind A.E."/>
            <person name="van Eijk R."/>
            <person name="Schleper C."/>
            <person name="Guy L."/>
            <person name="Ettema T.J."/>
        </authorList>
    </citation>
    <scope>NUCLEOTIDE SEQUENCE</scope>
</reference>
<sequence length="192" mass="20206">MKDLLRILILLVALIVLLMPSGSVMGIGHEGFLTRPTVGGNATSLQWVGGNVSSTSYVTVGRWVIPTTPDSYDFGVVAQSDVRQTGLTYFTITNYGEGTVSVRVGGTDMLGANSTWTLSNSASPGADVFGLYSGLSGGDYSTVVRKDASYNNLISSLGAGASRGWGLRIYTPTVMSVFETMAGNITLTLYIP</sequence>
<name>A0A0F8XK60_9ZZZZ</name>
<evidence type="ECO:0000313" key="1">
    <source>
        <dbReference type="EMBL" id="KKK61450.1"/>
    </source>
</evidence>
<protein>
    <submittedName>
        <fullName evidence="1">Uncharacterized protein</fullName>
    </submittedName>
</protein>
<organism evidence="1">
    <name type="scientific">marine sediment metagenome</name>
    <dbReference type="NCBI Taxonomy" id="412755"/>
    <lineage>
        <taxon>unclassified sequences</taxon>
        <taxon>metagenomes</taxon>
        <taxon>ecological metagenomes</taxon>
    </lineage>
</organism>